<dbReference type="RefSeq" id="WP_130994834.1">
    <property type="nucleotide sequence ID" value="NZ_SITA01000040.1"/>
</dbReference>
<gene>
    <name evidence="3" type="primary">pglA</name>
</gene>
<dbReference type="PANTHER" id="PTHR12526:SF638">
    <property type="entry name" value="SPORE COAT PROTEIN SA"/>
    <property type="match status" value="1"/>
</dbReference>
<dbReference type="AlphaFoldDB" id="A0A172X0Q6"/>
<dbReference type="SUPFAM" id="SSF53756">
    <property type="entry name" value="UDP-Glycosyltransferase/glycogen phosphorylase"/>
    <property type="match status" value="1"/>
</dbReference>
<evidence type="ECO:0000259" key="2">
    <source>
        <dbReference type="Pfam" id="PF13477"/>
    </source>
</evidence>
<proteinExistence type="predicted"/>
<dbReference type="Pfam" id="PF00534">
    <property type="entry name" value="Glycos_transf_1"/>
    <property type="match status" value="1"/>
</dbReference>
<feature type="domain" description="Glycosyltransferase subfamily 4-like N-terminal" evidence="2">
    <location>
        <begin position="3"/>
        <end position="147"/>
    </location>
</feature>
<keyword evidence="3" id="KW-0328">Glycosyltransferase</keyword>
<dbReference type="InterPro" id="IPR028098">
    <property type="entry name" value="Glyco_trans_4-like_N"/>
</dbReference>
<reference evidence="3" key="1">
    <citation type="journal article" date="2016" name="PLoS ONE">
        <title>Genetic Diversity of O-Antigens in Hafnia alvei and the Development of a Suspension Array for Serotype Detection.</title>
        <authorList>
            <person name="Duan Z."/>
            <person name="Niedziela T."/>
            <person name="Lugowski C."/>
            <person name="Cao B."/>
            <person name="Wang T."/>
            <person name="Xu L."/>
            <person name="Yang B."/>
            <person name="Liu B."/>
            <person name="Wang L."/>
        </authorList>
    </citation>
    <scope>NUCLEOTIDE SEQUENCE</scope>
    <source>
        <strain evidence="3">PCM1222</strain>
    </source>
</reference>
<accession>A0A172X0Q6</accession>
<evidence type="ECO:0000259" key="1">
    <source>
        <dbReference type="Pfam" id="PF00534"/>
    </source>
</evidence>
<dbReference type="CDD" id="cd03808">
    <property type="entry name" value="GT4_CapM-like"/>
    <property type="match status" value="1"/>
</dbReference>
<feature type="domain" description="Glycosyl transferase family 1" evidence="1">
    <location>
        <begin position="182"/>
        <end position="345"/>
    </location>
</feature>
<evidence type="ECO:0000313" key="3">
    <source>
        <dbReference type="EMBL" id="ANF30169.1"/>
    </source>
</evidence>
<keyword evidence="3" id="KW-0808">Transferase</keyword>
<dbReference type="Pfam" id="PF13477">
    <property type="entry name" value="Glyco_trans_4_2"/>
    <property type="match status" value="1"/>
</dbReference>
<protein>
    <submittedName>
        <fullName evidence="3">N, N'-diacetylbacillosaminyl-diphospho-undecaprenol alpha-1,3-N-acetylgalactosaminyltransferase</fullName>
        <ecNumber evidence="3">2.4.1.290</ecNumber>
    </submittedName>
</protein>
<dbReference type="EMBL" id="KX117095">
    <property type="protein sequence ID" value="ANF30169.1"/>
    <property type="molecule type" value="Genomic_DNA"/>
</dbReference>
<dbReference type="GO" id="GO:0102335">
    <property type="term" value="F:N,N'-diacetylbacillosaminyl-diphospho-undecaprenol alpha-1,3-N-acetylgalactosaminyltransferase activity"/>
    <property type="evidence" value="ECO:0007669"/>
    <property type="project" value="UniProtKB-EC"/>
</dbReference>
<dbReference type="PANTHER" id="PTHR12526">
    <property type="entry name" value="GLYCOSYLTRANSFERASE"/>
    <property type="match status" value="1"/>
</dbReference>
<dbReference type="Gene3D" id="3.40.50.2000">
    <property type="entry name" value="Glycogen Phosphorylase B"/>
    <property type="match status" value="2"/>
</dbReference>
<name>A0A172X0Q6_HAFAL</name>
<sequence>MKKIIITANSSWYLYNFRVNTIKILLEEGYSVIALAPDHNYKNHLESLGIKFLTVGMWPKSKNPLKEIISICSHLQVVIKNRPDVILSFTPKSNIYCALVGMLTKVKVINNISGLGSAFVRSGILNAFVTLLYRLSLKRSFHVFFQNEDDRTLLIDKKCIARNKTSRIFGSGVDLNRFKPLKSKVNEGKLKFILVARLLYTKGVYHYLQAAEILKSKHKHVEFDILGAIDVHEKRITSELISDWNKRGVIKYLGVTDKVESILPCYDAIVLPSFYREGVPRALLEGASCGLSIITTNNVGCRDVVADGSNGFICEPDNLDSLVRAIDKFIELSEPERNTLSFNSRQFAEINCDEKCIIDAYLHQIKLACGGS</sequence>
<dbReference type="EC" id="2.4.1.290" evidence="3"/>
<dbReference type="GO" id="GO:1901135">
    <property type="term" value="P:carbohydrate derivative metabolic process"/>
    <property type="evidence" value="ECO:0007669"/>
    <property type="project" value="UniProtKB-ARBA"/>
</dbReference>
<organism evidence="3">
    <name type="scientific">Hafnia alvei</name>
    <dbReference type="NCBI Taxonomy" id="569"/>
    <lineage>
        <taxon>Bacteria</taxon>
        <taxon>Pseudomonadati</taxon>
        <taxon>Pseudomonadota</taxon>
        <taxon>Gammaproteobacteria</taxon>
        <taxon>Enterobacterales</taxon>
        <taxon>Hafniaceae</taxon>
        <taxon>Hafnia</taxon>
    </lineage>
</organism>
<dbReference type="InterPro" id="IPR001296">
    <property type="entry name" value="Glyco_trans_1"/>
</dbReference>